<organism evidence="2 3">
    <name type="scientific">Maribacter flavus</name>
    <dbReference type="NCBI Taxonomy" id="1658664"/>
    <lineage>
        <taxon>Bacteria</taxon>
        <taxon>Pseudomonadati</taxon>
        <taxon>Bacteroidota</taxon>
        <taxon>Flavobacteriia</taxon>
        <taxon>Flavobacteriales</taxon>
        <taxon>Flavobacteriaceae</taxon>
        <taxon>Maribacter</taxon>
    </lineage>
</organism>
<proteinExistence type="predicted"/>
<dbReference type="EMBL" id="JAZDDF010000001">
    <property type="protein sequence ID" value="MEE1971608.1"/>
    <property type="molecule type" value="Genomic_DNA"/>
</dbReference>
<evidence type="ECO:0000313" key="3">
    <source>
        <dbReference type="Proteomes" id="UP001343698"/>
    </source>
</evidence>
<accession>A0ABU7IFK4</accession>
<evidence type="ECO:0000256" key="1">
    <source>
        <dbReference type="SAM" id="Phobius"/>
    </source>
</evidence>
<keyword evidence="1" id="KW-0472">Membrane</keyword>
<protein>
    <submittedName>
        <fullName evidence="2">Uncharacterized protein</fullName>
    </submittedName>
</protein>
<dbReference type="RefSeq" id="WP_272636068.1">
    <property type="nucleotide sequence ID" value="NZ_JAZDDF010000001.1"/>
</dbReference>
<sequence length="206" mass="23902">MEIKKPTRKSWFFYIAILNCLILTNKDKLEISEGRPPVLQLIMGALAFSLLIFFLSIFIKGHNLLRPGFVYQKFQVGNLYMAIVMAGMGVLLSKSTSIVLDKANKRLQTRRHIGRFGFGKWEELPPVDYISVFKAHKTRSINFDRKVPVRYEVNLWLQRGGRKRVYFSYDDEVALNMCVEIAKFLKVDLWDASDPHDKRKVLTEGL</sequence>
<feature type="transmembrane region" description="Helical" evidence="1">
    <location>
        <begin position="38"/>
        <end position="59"/>
    </location>
</feature>
<keyword evidence="3" id="KW-1185">Reference proteome</keyword>
<name>A0ABU7IFK4_9FLAO</name>
<gene>
    <name evidence="2" type="ORF">V1H85_04075</name>
</gene>
<feature type="transmembrane region" description="Helical" evidence="1">
    <location>
        <begin position="79"/>
        <end position="100"/>
    </location>
</feature>
<evidence type="ECO:0000313" key="2">
    <source>
        <dbReference type="EMBL" id="MEE1971608.1"/>
    </source>
</evidence>
<keyword evidence="1" id="KW-1133">Transmembrane helix</keyword>
<keyword evidence="1" id="KW-0812">Transmembrane</keyword>
<dbReference type="Proteomes" id="UP001343698">
    <property type="component" value="Unassembled WGS sequence"/>
</dbReference>
<comment type="caution">
    <text evidence="2">The sequence shown here is derived from an EMBL/GenBank/DDBJ whole genome shotgun (WGS) entry which is preliminary data.</text>
</comment>
<reference evidence="2 3" key="1">
    <citation type="submission" date="2024-01" db="EMBL/GenBank/DDBJ databases">
        <title>Maribacter spp. originated from different algae showed divergent polysaccharides utilization ability.</title>
        <authorList>
            <person name="Wang H."/>
            <person name="Wu Y."/>
        </authorList>
    </citation>
    <scope>NUCLEOTIDE SEQUENCE [LARGE SCALE GENOMIC DNA]</scope>
    <source>
        <strain evidence="2 3">KPT27_14</strain>
    </source>
</reference>